<dbReference type="EMBL" id="MFCX01000028">
    <property type="protein sequence ID" value="OGE25336.1"/>
    <property type="molecule type" value="Genomic_DNA"/>
</dbReference>
<comment type="caution">
    <text evidence="1">The sequence shown here is derived from an EMBL/GenBank/DDBJ whole genome shotgun (WGS) entry which is preliminary data.</text>
</comment>
<dbReference type="GO" id="GO:0006355">
    <property type="term" value="P:regulation of DNA-templated transcription"/>
    <property type="evidence" value="ECO:0007669"/>
    <property type="project" value="InterPro"/>
</dbReference>
<evidence type="ECO:0000313" key="1">
    <source>
        <dbReference type="EMBL" id="OGE25336.1"/>
    </source>
</evidence>
<organism evidence="1 2">
    <name type="scientific">Candidatus Daviesbacteria bacterium RIFCSPHIGHO2_02_FULL_39_12</name>
    <dbReference type="NCBI Taxonomy" id="1797770"/>
    <lineage>
        <taxon>Bacteria</taxon>
        <taxon>Candidatus Daviesiibacteriota</taxon>
    </lineage>
</organism>
<sequence length="94" mass="10677">MSYAVITTKIDPQTKKEAQITAEELGMPLSVVIKAFLKQFVRTKTVTFSVENEEPSEYLIKVMKQAEKDWRAGKGSPVFKTGEEAVAWLEKQRL</sequence>
<evidence type="ECO:0000313" key="2">
    <source>
        <dbReference type="Proteomes" id="UP000177042"/>
    </source>
</evidence>
<protein>
    <recommendedName>
        <fullName evidence="3">Damage-inducible protein J</fullName>
    </recommendedName>
</protein>
<dbReference type="InterPro" id="IPR013321">
    <property type="entry name" value="Arc_rbn_hlx_hlx"/>
</dbReference>
<dbReference type="Gene3D" id="1.10.1220.10">
    <property type="entry name" value="Met repressor-like"/>
    <property type="match status" value="1"/>
</dbReference>
<dbReference type="Pfam" id="PF04221">
    <property type="entry name" value="RelB"/>
    <property type="match status" value="1"/>
</dbReference>
<evidence type="ECO:0008006" key="3">
    <source>
        <dbReference type="Google" id="ProtNLM"/>
    </source>
</evidence>
<reference evidence="1 2" key="1">
    <citation type="journal article" date="2016" name="Nat. Commun.">
        <title>Thousands of microbial genomes shed light on interconnected biogeochemical processes in an aquifer system.</title>
        <authorList>
            <person name="Anantharaman K."/>
            <person name="Brown C.T."/>
            <person name="Hug L.A."/>
            <person name="Sharon I."/>
            <person name="Castelle C.J."/>
            <person name="Probst A.J."/>
            <person name="Thomas B.C."/>
            <person name="Singh A."/>
            <person name="Wilkins M.J."/>
            <person name="Karaoz U."/>
            <person name="Brodie E.L."/>
            <person name="Williams K.H."/>
            <person name="Hubbard S.S."/>
            <person name="Banfield J.F."/>
        </authorList>
    </citation>
    <scope>NUCLEOTIDE SEQUENCE [LARGE SCALE GENOMIC DNA]</scope>
</reference>
<gene>
    <name evidence="1" type="ORF">A3C26_00720</name>
</gene>
<dbReference type="Proteomes" id="UP000177042">
    <property type="component" value="Unassembled WGS sequence"/>
</dbReference>
<dbReference type="InterPro" id="IPR007337">
    <property type="entry name" value="RelB/DinJ"/>
</dbReference>
<name>A0A1F5J9M7_9BACT</name>
<proteinExistence type="predicted"/>
<dbReference type="AlphaFoldDB" id="A0A1F5J9M7"/>
<accession>A0A1F5J9M7</accession>